<keyword evidence="3" id="KW-0804">Transcription</keyword>
<accession>A0A8J3CC78</accession>
<keyword evidence="2" id="KW-0238">DNA-binding</keyword>
<reference evidence="5" key="2">
    <citation type="submission" date="2020-09" db="EMBL/GenBank/DDBJ databases">
        <authorList>
            <person name="Sun Q."/>
            <person name="Zhou Y."/>
        </authorList>
    </citation>
    <scope>NUCLEOTIDE SEQUENCE</scope>
    <source>
        <strain evidence="5">CGMCC 4.5737</strain>
    </source>
</reference>
<keyword evidence="1" id="KW-0805">Transcription regulation</keyword>
<dbReference type="InterPro" id="IPR036390">
    <property type="entry name" value="WH_DNA-bd_sf"/>
</dbReference>
<dbReference type="SUPFAM" id="SSF46785">
    <property type="entry name" value="Winged helix' DNA-binding domain"/>
    <property type="match status" value="1"/>
</dbReference>
<evidence type="ECO:0000313" key="5">
    <source>
        <dbReference type="EMBL" id="GGM46219.1"/>
    </source>
</evidence>
<dbReference type="Proteomes" id="UP000637578">
    <property type="component" value="Unassembled WGS sequence"/>
</dbReference>
<dbReference type="SMART" id="SM00345">
    <property type="entry name" value="HTH_GNTR"/>
    <property type="match status" value="1"/>
</dbReference>
<dbReference type="PANTHER" id="PTHR44846:SF1">
    <property type="entry name" value="MANNOSYL-D-GLYCERATE TRANSPORT_METABOLISM SYSTEM REPRESSOR MNGR-RELATED"/>
    <property type="match status" value="1"/>
</dbReference>
<dbReference type="CDD" id="cd07377">
    <property type="entry name" value="WHTH_GntR"/>
    <property type="match status" value="1"/>
</dbReference>
<dbReference type="PROSITE" id="PS50949">
    <property type="entry name" value="HTH_GNTR"/>
    <property type="match status" value="1"/>
</dbReference>
<dbReference type="PRINTS" id="PR00035">
    <property type="entry name" value="HTHGNTR"/>
</dbReference>
<dbReference type="InterPro" id="IPR028978">
    <property type="entry name" value="Chorismate_lyase_/UTRA_dom_sf"/>
</dbReference>
<evidence type="ECO:0000256" key="1">
    <source>
        <dbReference type="ARBA" id="ARBA00023015"/>
    </source>
</evidence>
<organism evidence="5 6">
    <name type="scientific">Longimycelium tulufanense</name>
    <dbReference type="NCBI Taxonomy" id="907463"/>
    <lineage>
        <taxon>Bacteria</taxon>
        <taxon>Bacillati</taxon>
        <taxon>Actinomycetota</taxon>
        <taxon>Actinomycetes</taxon>
        <taxon>Pseudonocardiales</taxon>
        <taxon>Pseudonocardiaceae</taxon>
        <taxon>Longimycelium</taxon>
    </lineage>
</organism>
<gene>
    <name evidence="5" type="ORF">GCM10012275_16560</name>
</gene>
<dbReference type="GO" id="GO:0003677">
    <property type="term" value="F:DNA binding"/>
    <property type="evidence" value="ECO:0007669"/>
    <property type="project" value="UniProtKB-KW"/>
</dbReference>
<dbReference type="InterPro" id="IPR036388">
    <property type="entry name" value="WH-like_DNA-bd_sf"/>
</dbReference>
<dbReference type="SMART" id="SM00866">
    <property type="entry name" value="UTRA"/>
    <property type="match status" value="1"/>
</dbReference>
<name>A0A8J3CC78_9PSEU</name>
<proteinExistence type="predicted"/>
<protein>
    <submittedName>
        <fullName evidence="5">GntR family transcriptional regulator</fullName>
    </submittedName>
</protein>
<dbReference type="Gene3D" id="1.10.10.10">
    <property type="entry name" value="Winged helix-like DNA-binding domain superfamily/Winged helix DNA-binding domain"/>
    <property type="match status" value="1"/>
</dbReference>
<evidence type="ECO:0000256" key="3">
    <source>
        <dbReference type="ARBA" id="ARBA00023163"/>
    </source>
</evidence>
<dbReference type="EMBL" id="BMMK01000005">
    <property type="protein sequence ID" value="GGM46219.1"/>
    <property type="molecule type" value="Genomic_DNA"/>
</dbReference>
<evidence type="ECO:0000313" key="6">
    <source>
        <dbReference type="Proteomes" id="UP000637578"/>
    </source>
</evidence>
<keyword evidence="6" id="KW-1185">Reference proteome</keyword>
<dbReference type="RefSeq" id="WP_189055566.1">
    <property type="nucleotide sequence ID" value="NZ_BMMK01000005.1"/>
</dbReference>
<dbReference type="InterPro" id="IPR050679">
    <property type="entry name" value="Bact_HTH_transcr_reg"/>
</dbReference>
<dbReference type="Pfam" id="PF07702">
    <property type="entry name" value="UTRA"/>
    <property type="match status" value="1"/>
</dbReference>
<dbReference type="InterPro" id="IPR011663">
    <property type="entry name" value="UTRA"/>
</dbReference>
<comment type="caution">
    <text evidence="5">The sequence shown here is derived from an EMBL/GenBank/DDBJ whole genome shotgun (WGS) entry which is preliminary data.</text>
</comment>
<dbReference type="GO" id="GO:0003700">
    <property type="term" value="F:DNA-binding transcription factor activity"/>
    <property type="evidence" value="ECO:0007669"/>
    <property type="project" value="InterPro"/>
</dbReference>
<feature type="domain" description="HTH gntR-type" evidence="4">
    <location>
        <begin position="6"/>
        <end position="72"/>
    </location>
</feature>
<sequence length="238" mass="26319">MTGHRVPKYEQLRRRLLHDIERLAPHQPLPTERDLALRHRVSRATVRHALEALVKAGAVYRVQGAGTFVADQIISKSVSLTSFTEDMAGRGLRPGTRVLVADLIGARGRICQELRLGSEDEVVRLVRLRLADEAPMCLETAYLPAARVPGLLDHDMTGSLYSVLDTKYGIIPVVADQVVEALVLGDSDAALLGVPPGTAALRVRRLATDQRGVPVERTTTLYRADRYDIRFTIARQRC</sequence>
<reference evidence="5" key="1">
    <citation type="journal article" date="2014" name="Int. J. Syst. Evol. Microbiol.">
        <title>Complete genome sequence of Corynebacterium casei LMG S-19264T (=DSM 44701T), isolated from a smear-ripened cheese.</title>
        <authorList>
            <consortium name="US DOE Joint Genome Institute (JGI-PGF)"/>
            <person name="Walter F."/>
            <person name="Albersmeier A."/>
            <person name="Kalinowski J."/>
            <person name="Ruckert C."/>
        </authorList>
    </citation>
    <scope>NUCLEOTIDE SEQUENCE</scope>
    <source>
        <strain evidence="5">CGMCC 4.5737</strain>
    </source>
</reference>
<dbReference type="PANTHER" id="PTHR44846">
    <property type="entry name" value="MANNOSYL-D-GLYCERATE TRANSPORT/METABOLISM SYSTEM REPRESSOR MNGR-RELATED"/>
    <property type="match status" value="1"/>
</dbReference>
<dbReference type="InterPro" id="IPR000524">
    <property type="entry name" value="Tscrpt_reg_HTH_GntR"/>
</dbReference>
<dbReference type="GO" id="GO:0045892">
    <property type="term" value="P:negative regulation of DNA-templated transcription"/>
    <property type="evidence" value="ECO:0007669"/>
    <property type="project" value="TreeGrafter"/>
</dbReference>
<dbReference type="SUPFAM" id="SSF64288">
    <property type="entry name" value="Chorismate lyase-like"/>
    <property type="match status" value="1"/>
</dbReference>
<evidence type="ECO:0000256" key="2">
    <source>
        <dbReference type="ARBA" id="ARBA00023125"/>
    </source>
</evidence>
<dbReference type="AlphaFoldDB" id="A0A8J3CC78"/>
<evidence type="ECO:0000259" key="4">
    <source>
        <dbReference type="PROSITE" id="PS50949"/>
    </source>
</evidence>
<dbReference type="Gene3D" id="3.40.1410.10">
    <property type="entry name" value="Chorismate lyase-like"/>
    <property type="match status" value="1"/>
</dbReference>
<dbReference type="Pfam" id="PF00392">
    <property type="entry name" value="GntR"/>
    <property type="match status" value="1"/>
</dbReference>